<keyword evidence="3 5" id="KW-0862">Zinc</keyword>
<protein>
    <recommendedName>
        <fullName evidence="7">LIM zinc-binding domain-containing protein</fullName>
    </recommendedName>
</protein>
<feature type="compositionally biased region" description="Polar residues" evidence="6">
    <location>
        <begin position="443"/>
        <end position="459"/>
    </location>
</feature>
<feature type="compositionally biased region" description="Low complexity" evidence="6">
    <location>
        <begin position="181"/>
        <end position="190"/>
    </location>
</feature>
<gene>
    <name evidence="8" type="ORF">Cpir12675_005932</name>
</gene>
<dbReference type="CDD" id="cd08368">
    <property type="entry name" value="LIM"/>
    <property type="match status" value="1"/>
</dbReference>
<dbReference type="SMART" id="SM00132">
    <property type="entry name" value="LIM"/>
    <property type="match status" value="3"/>
</dbReference>
<feature type="compositionally biased region" description="Polar residues" evidence="6">
    <location>
        <begin position="89"/>
        <end position="117"/>
    </location>
</feature>
<feature type="region of interest" description="Disordered" evidence="6">
    <location>
        <begin position="263"/>
        <end position="662"/>
    </location>
</feature>
<dbReference type="PROSITE" id="PS50023">
    <property type="entry name" value="LIM_DOMAIN_2"/>
    <property type="match status" value="3"/>
</dbReference>
<evidence type="ECO:0000256" key="5">
    <source>
        <dbReference type="PROSITE-ProRule" id="PRU00125"/>
    </source>
</evidence>
<dbReference type="EMBL" id="JAWDJO010000232">
    <property type="protein sequence ID" value="KAL1889047.1"/>
    <property type="molecule type" value="Genomic_DNA"/>
</dbReference>
<reference evidence="8 9" key="1">
    <citation type="journal article" date="2024" name="IMA Fungus">
        <title>IMA Genome - F19 : A genome assembly and annotation guide to empower mycologists, including annotated draft genome sequences of Ceratocystis pirilliformis, Diaporthe australafricana, Fusarium ophioides, Paecilomyces lecythidis, and Sporothrix stenoceras.</title>
        <authorList>
            <person name="Aylward J."/>
            <person name="Wilson A.M."/>
            <person name="Visagie C.M."/>
            <person name="Spraker J."/>
            <person name="Barnes I."/>
            <person name="Buitendag C."/>
            <person name="Ceriani C."/>
            <person name="Del Mar Angel L."/>
            <person name="du Plessis D."/>
            <person name="Fuchs T."/>
            <person name="Gasser K."/>
            <person name="Kramer D."/>
            <person name="Li W."/>
            <person name="Munsamy K."/>
            <person name="Piso A."/>
            <person name="Price J.L."/>
            <person name="Sonnekus B."/>
            <person name="Thomas C."/>
            <person name="van der Nest A."/>
            <person name="van Dijk A."/>
            <person name="van Heerden A."/>
            <person name="van Vuuren N."/>
            <person name="Yilmaz N."/>
            <person name="Duong T.A."/>
            <person name="van der Merwe N.A."/>
            <person name="Wingfield M.J."/>
            <person name="Wingfield B.D."/>
        </authorList>
    </citation>
    <scope>NUCLEOTIDE SEQUENCE [LARGE SCALE GENOMIC DNA]</scope>
    <source>
        <strain evidence="8 9">CMW 12675</strain>
    </source>
</reference>
<evidence type="ECO:0000259" key="7">
    <source>
        <dbReference type="PROSITE" id="PS50023"/>
    </source>
</evidence>
<feature type="compositionally biased region" description="Low complexity" evidence="6">
    <location>
        <begin position="635"/>
        <end position="662"/>
    </location>
</feature>
<evidence type="ECO:0000256" key="2">
    <source>
        <dbReference type="ARBA" id="ARBA00022737"/>
    </source>
</evidence>
<sequence>MFKSGSQHRRKVTPPSPTYMKDDQFAAYLADLRNSRQARPAGARELPADLRQSRNRMSMGSTATAATSSSTSGSSASASPSIAADQASFAQSRRTAATDASTINGSVLSRYSTSSQAKDYYPSKPASPLRPSEVVPSTTYIERGSRWMEKEEAHSLRQAMEALDMRDSGRQSRKSTPPTPTASAFAPPASAAMVSGSIAASLPRETEEDERIYNSALHEASELVWQHENGVVPNPDAPYAYRPHMRKDSYAHARTAAAGLYGDDIAPSGLARDSVRSRSVSNSSEESDYQTSRRSRSSSESARQGIVVADESSVSPTDYTHGQRTPSKSYSGLNSGKYAPGPRRRSSMKRNISGEINRPFSGEQIWEEPESRNQSPAKPVPPPVSNADFPVSTSVSSRPSYPRSIGPRPLDSGINARPLPAPVKPFQRNTDEPLSRVEIHRNPPSQSRNPMYTQSSKLGSTPSSSSATPSPPPPSKTTPVTDVSRKNGVEIRSDDVRNATRIRLQKDRKIPTPTAVSDNPGRPIVSFDANWTPPDESTDKRLGNGWSSPPSSTPSIPAIAIEGTGMSDRRDGSITATKYNSDPVSGSSPTPYTPRQRSTAPDYQPRPPMATPSISLSPEPSSSYGPPDLNVTPASSTIPSISIGSDNSPSTSTSITRSSVPSISVSADVPLINISNDDTPAINVSSVPAVVAPSNDGPSESKTPSVRPLPTPTSAGGARALPRHPRHHWSPAPGSIRRGMTLCHECGLPIEGRFISLAGSREKFHPTCFACYSCGTNLEALEISPEPENARALRLERIRLRNTGHLVPDEPGKTAIDDGDDRLRFFCHLDWHEQFAPRCKHCKTPIIGEHMVALGSHWHYGHFFCAECGDPFEQGMTHIEKDGYAWCVRCQTRRTERRAPKCKKCKLAVIGQYIQALGGEWHEACFRCATCDGSFDDGQIFPVPRDNDAVAVLCTQCRMRELKI</sequence>
<name>A0ABR3YMB3_9PEZI</name>
<dbReference type="PROSITE" id="PS00478">
    <property type="entry name" value="LIM_DOMAIN_1"/>
    <property type="match status" value="1"/>
</dbReference>
<dbReference type="SUPFAM" id="SSF57716">
    <property type="entry name" value="Glucocorticoid receptor-like (DNA-binding domain)"/>
    <property type="match status" value="2"/>
</dbReference>
<feature type="domain" description="LIM zinc-binding" evidence="7">
    <location>
        <begin position="900"/>
        <end position="964"/>
    </location>
</feature>
<dbReference type="Proteomes" id="UP001583280">
    <property type="component" value="Unassembled WGS sequence"/>
</dbReference>
<comment type="caution">
    <text evidence="8">The sequence shown here is derived from an EMBL/GenBank/DDBJ whole genome shotgun (WGS) entry which is preliminary data.</text>
</comment>
<dbReference type="PANTHER" id="PTHR24205">
    <property type="entry name" value="FOUR AND A HALF LIM DOMAINS PROTEIN"/>
    <property type="match status" value="1"/>
</dbReference>
<evidence type="ECO:0000313" key="8">
    <source>
        <dbReference type="EMBL" id="KAL1889047.1"/>
    </source>
</evidence>
<keyword evidence="2" id="KW-0677">Repeat</keyword>
<evidence type="ECO:0000256" key="6">
    <source>
        <dbReference type="SAM" id="MobiDB-lite"/>
    </source>
</evidence>
<evidence type="ECO:0000313" key="9">
    <source>
        <dbReference type="Proteomes" id="UP001583280"/>
    </source>
</evidence>
<evidence type="ECO:0000256" key="4">
    <source>
        <dbReference type="ARBA" id="ARBA00023038"/>
    </source>
</evidence>
<evidence type="ECO:0000256" key="3">
    <source>
        <dbReference type="ARBA" id="ARBA00022833"/>
    </source>
</evidence>
<keyword evidence="1 5" id="KW-0479">Metal-binding</keyword>
<proteinExistence type="predicted"/>
<feature type="region of interest" description="Disordered" evidence="6">
    <location>
        <begin position="151"/>
        <end position="190"/>
    </location>
</feature>
<dbReference type="InterPro" id="IPR001781">
    <property type="entry name" value="Znf_LIM"/>
</dbReference>
<keyword evidence="9" id="KW-1185">Reference proteome</keyword>
<feature type="domain" description="LIM zinc-binding" evidence="7">
    <location>
        <begin position="741"/>
        <end position="803"/>
    </location>
</feature>
<feature type="region of interest" description="Disordered" evidence="6">
    <location>
        <begin position="1"/>
        <end position="137"/>
    </location>
</feature>
<dbReference type="PANTHER" id="PTHR24205:SF16">
    <property type="entry name" value="GH01042P-RELATED"/>
    <property type="match status" value="1"/>
</dbReference>
<feature type="compositionally biased region" description="Low complexity" evidence="6">
    <location>
        <begin position="61"/>
        <end position="88"/>
    </location>
</feature>
<keyword evidence="4 5" id="KW-0440">LIM domain</keyword>
<feature type="compositionally biased region" description="Basic residues" evidence="6">
    <location>
        <begin position="1"/>
        <end position="12"/>
    </location>
</feature>
<dbReference type="Gene3D" id="2.10.110.10">
    <property type="entry name" value="Cysteine Rich Protein"/>
    <property type="match status" value="3"/>
</dbReference>
<dbReference type="Pfam" id="PF00412">
    <property type="entry name" value="LIM"/>
    <property type="match status" value="3"/>
</dbReference>
<feature type="region of interest" description="Disordered" evidence="6">
    <location>
        <begin position="692"/>
        <end position="733"/>
    </location>
</feature>
<feature type="compositionally biased region" description="Polar residues" evidence="6">
    <location>
        <begin position="312"/>
        <end position="334"/>
    </location>
</feature>
<feature type="compositionally biased region" description="Basic and acidic residues" evidence="6">
    <location>
        <begin position="429"/>
        <end position="441"/>
    </location>
</feature>
<feature type="domain" description="LIM zinc-binding" evidence="7">
    <location>
        <begin position="837"/>
        <end position="897"/>
    </location>
</feature>
<feature type="compositionally biased region" description="Polar residues" evidence="6">
    <location>
        <begin position="574"/>
        <end position="601"/>
    </location>
</feature>
<feature type="compositionally biased region" description="Basic and acidic residues" evidence="6">
    <location>
        <begin position="483"/>
        <end position="510"/>
    </location>
</feature>
<organism evidence="8 9">
    <name type="scientific">Ceratocystis pirilliformis</name>
    <dbReference type="NCBI Taxonomy" id="259994"/>
    <lineage>
        <taxon>Eukaryota</taxon>
        <taxon>Fungi</taxon>
        <taxon>Dikarya</taxon>
        <taxon>Ascomycota</taxon>
        <taxon>Pezizomycotina</taxon>
        <taxon>Sordariomycetes</taxon>
        <taxon>Hypocreomycetidae</taxon>
        <taxon>Microascales</taxon>
        <taxon>Ceratocystidaceae</taxon>
        <taxon>Ceratocystis</taxon>
    </lineage>
</organism>
<feature type="compositionally biased region" description="Low complexity" evidence="6">
    <location>
        <begin position="547"/>
        <end position="561"/>
    </location>
</feature>
<accession>A0ABR3YMB3</accession>
<evidence type="ECO:0000256" key="1">
    <source>
        <dbReference type="ARBA" id="ARBA00022723"/>
    </source>
</evidence>
<feature type="compositionally biased region" description="Low complexity" evidence="6">
    <location>
        <begin position="612"/>
        <end position="627"/>
    </location>
</feature>